<reference evidence="2 3" key="1">
    <citation type="submission" date="2014-04" db="EMBL/GenBank/DDBJ databases">
        <authorList>
            <consortium name="DOE Joint Genome Institute"/>
            <person name="Kuo A."/>
            <person name="Kohler A."/>
            <person name="Jargeat P."/>
            <person name="Nagy L.G."/>
            <person name="Floudas D."/>
            <person name="Copeland A."/>
            <person name="Barry K.W."/>
            <person name="Cichocki N."/>
            <person name="Veneault-Fourrey C."/>
            <person name="LaButti K."/>
            <person name="Lindquist E.A."/>
            <person name="Lipzen A."/>
            <person name="Lundell T."/>
            <person name="Morin E."/>
            <person name="Murat C."/>
            <person name="Sun H."/>
            <person name="Tunlid A."/>
            <person name="Henrissat B."/>
            <person name="Grigoriev I.V."/>
            <person name="Hibbett D.S."/>
            <person name="Martin F."/>
            <person name="Nordberg H.P."/>
            <person name="Cantor M.N."/>
            <person name="Hua S.X."/>
        </authorList>
    </citation>
    <scope>NUCLEOTIDE SEQUENCE [LARGE SCALE GENOMIC DNA]</scope>
    <source>
        <strain evidence="2 3">Ve08.2h10</strain>
    </source>
</reference>
<dbReference type="EMBL" id="KN828911">
    <property type="protein sequence ID" value="KIK74386.1"/>
    <property type="molecule type" value="Genomic_DNA"/>
</dbReference>
<keyword evidence="3" id="KW-1185">Reference proteome</keyword>
<feature type="compositionally biased region" description="Pro residues" evidence="1">
    <location>
        <begin position="28"/>
        <end position="42"/>
    </location>
</feature>
<proteinExistence type="predicted"/>
<sequence length="142" mass="16087">MQPTPAPHDRSMRSSNSNTIQHTHPDDPIPPPTPPTTSPPSPRTRGKQKRATSGHLGHAPPRKLLVRATRTSNAPLSSNILFCNQKYLYTIYPSRVYPRVHPCHCPVAMMDLYFGPLRYCSRLHHCARRRAATYVRRLGETI</sequence>
<organism evidence="2 3">
    <name type="scientific">Paxillus rubicundulus Ve08.2h10</name>
    <dbReference type="NCBI Taxonomy" id="930991"/>
    <lineage>
        <taxon>Eukaryota</taxon>
        <taxon>Fungi</taxon>
        <taxon>Dikarya</taxon>
        <taxon>Basidiomycota</taxon>
        <taxon>Agaricomycotina</taxon>
        <taxon>Agaricomycetes</taxon>
        <taxon>Agaricomycetidae</taxon>
        <taxon>Boletales</taxon>
        <taxon>Paxilineae</taxon>
        <taxon>Paxillaceae</taxon>
        <taxon>Paxillus</taxon>
    </lineage>
</organism>
<feature type="region of interest" description="Disordered" evidence="1">
    <location>
        <begin position="1"/>
        <end position="64"/>
    </location>
</feature>
<gene>
    <name evidence="2" type="ORF">PAXRUDRAFT_836002</name>
</gene>
<dbReference type="InParanoid" id="A0A0D0CTP8"/>
<evidence type="ECO:0000313" key="3">
    <source>
        <dbReference type="Proteomes" id="UP000054538"/>
    </source>
</evidence>
<evidence type="ECO:0000256" key="1">
    <source>
        <dbReference type="SAM" id="MobiDB-lite"/>
    </source>
</evidence>
<evidence type="ECO:0000313" key="2">
    <source>
        <dbReference type="EMBL" id="KIK74386.1"/>
    </source>
</evidence>
<dbReference type="AlphaFoldDB" id="A0A0D0CTP8"/>
<reference evidence="3" key="2">
    <citation type="submission" date="2015-01" db="EMBL/GenBank/DDBJ databases">
        <title>Evolutionary Origins and Diversification of the Mycorrhizal Mutualists.</title>
        <authorList>
            <consortium name="DOE Joint Genome Institute"/>
            <consortium name="Mycorrhizal Genomics Consortium"/>
            <person name="Kohler A."/>
            <person name="Kuo A."/>
            <person name="Nagy L.G."/>
            <person name="Floudas D."/>
            <person name="Copeland A."/>
            <person name="Barry K.W."/>
            <person name="Cichocki N."/>
            <person name="Veneault-Fourrey C."/>
            <person name="LaButti K."/>
            <person name="Lindquist E.A."/>
            <person name="Lipzen A."/>
            <person name="Lundell T."/>
            <person name="Morin E."/>
            <person name="Murat C."/>
            <person name="Riley R."/>
            <person name="Ohm R."/>
            <person name="Sun H."/>
            <person name="Tunlid A."/>
            <person name="Henrissat B."/>
            <person name="Grigoriev I.V."/>
            <person name="Hibbett D.S."/>
            <person name="Martin F."/>
        </authorList>
    </citation>
    <scope>NUCLEOTIDE SEQUENCE [LARGE SCALE GENOMIC DNA]</scope>
    <source>
        <strain evidence="3">Ve08.2h10</strain>
    </source>
</reference>
<name>A0A0D0CTP8_9AGAM</name>
<protein>
    <submittedName>
        <fullName evidence="2">Uncharacterized protein</fullName>
    </submittedName>
</protein>
<accession>A0A0D0CTP8</accession>
<dbReference type="HOGENOM" id="CLU_1816416_0_0_1"/>
<dbReference type="Proteomes" id="UP000054538">
    <property type="component" value="Unassembled WGS sequence"/>
</dbReference>